<dbReference type="SUPFAM" id="SSF57840">
    <property type="entry name" value="Ribosomal protein L36"/>
    <property type="match status" value="1"/>
</dbReference>
<dbReference type="HAMAP" id="MF_00251">
    <property type="entry name" value="Ribosomal_bL36"/>
    <property type="match status" value="1"/>
</dbReference>
<evidence type="ECO:0000256" key="4">
    <source>
        <dbReference type="RuleBase" id="RU000570"/>
    </source>
</evidence>
<dbReference type="Proteomes" id="UP000253664">
    <property type="component" value="Unassembled WGS sequence"/>
</dbReference>
<dbReference type="NCBIfam" id="TIGR01022">
    <property type="entry name" value="rpmJ_bact"/>
    <property type="match status" value="1"/>
</dbReference>
<dbReference type="Pfam" id="PF00444">
    <property type="entry name" value="Ribosomal_L36"/>
    <property type="match status" value="1"/>
</dbReference>
<evidence type="ECO:0000256" key="1">
    <source>
        <dbReference type="ARBA" id="ARBA00007645"/>
    </source>
</evidence>
<dbReference type="GO" id="GO:0005840">
    <property type="term" value="C:ribosome"/>
    <property type="evidence" value="ECO:0007669"/>
    <property type="project" value="UniProtKB-KW"/>
</dbReference>
<dbReference type="InterPro" id="IPR000473">
    <property type="entry name" value="Ribosomal_bL36"/>
</dbReference>
<gene>
    <name evidence="5" type="ORF">L249_0273</name>
</gene>
<keyword evidence="2 4" id="KW-0689">Ribosomal protein</keyword>
<dbReference type="GO" id="GO:1990904">
    <property type="term" value="C:ribonucleoprotein complex"/>
    <property type="evidence" value="ECO:0007669"/>
    <property type="project" value="UniProtKB-KW"/>
</dbReference>
<reference evidence="5 6" key="1">
    <citation type="journal article" date="2015" name="BMC Genomics">
        <title>Insights from the genome of Ophiocordyceps polyrhachis-furcata to pathogenicity and host specificity in insect fungi.</title>
        <authorList>
            <person name="Wichadakul D."/>
            <person name="Kobmoo N."/>
            <person name="Ingsriswang S."/>
            <person name="Tangphatsornruang S."/>
            <person name="Chantasingh D."/>
            <person name="Luangsa-ard J.J."/>
            <person name="Eurwilaichitr L."/>
        </authorList>
    </citation>
    <scope>NUCLEOTIDE SEQUENCE [LARGE SCALE GENOMIC DNA]</scope>
    <source>
        <strain evidence="5 6">BCC 54312</strain>
    </source>
</reference>
<dbReference type="STRING" id="1330021.A0A367LD09"/>
<sequence>MASFFSPSSSSLLRALCWVPASSVVPKRLGGGAGAVRLLRPLGCGVRSLWLLVPTTTTTTTTMTMTRIRMGMGQVRGMKVHSAIKKRCEHCKVVRRKSGKRHTGYLYVICKANPRHKQRQG</sequence>
<dbReference type="AlphaFoldDB" id="A0A367LD09"/>
<evidence type="ECO:0000313" key="5">
    <source>
        <dbReference type="EMBL" id="RCI12297.1"/>
    </source>
</evidence>
<dbReference type="PANTHER" id="PTHR18804">
    <property type="entry name" value="RIBOSOMAL PROTEIN"/>
    <property type="match status" value="1"/>
</dbReference>
<evidence type="ECO:0000256" key="2">
    <source>
        <dbReference type="ARBA" id="ARBA00022980"/>
    </source>
</evidence>
<evidence type="ECO:0000313" key="6">
    <source>
        <dbReference type="Proteomes" id="UP000253664"/>
    </source>
</evidence>
<dbReference type="EMBL" id="LKCN02000007">
    <property type="protein sequence ID" value="RCI12297.1"/>
    <property type="molecule type" value="Genomic_DNA"/>
</dbReference>
<dbReference type="GO" id="GO:0006412">
    <property type="term" value="P:translation"/>
    <property type="evidence" value="ECO:0007669"/>
    <property type="project" value="InterPro"/>
</dbReference>
<evidence type="ECO:0000256" key="3">
    <source>
        <dbReference type="ARBA" id="ARBA00023274"/>
    </source>
</evidence>
<dbReference type="GO" id="GO:0003735">
    <property type="term" value="F:structural constituent of ribosome"/>
    <property type="evidence" value="ECO:0007669"/>
    <property type="project" value="InterPro"/>
</dbReference>
<accession>A0A367LD09</accession>
<comment type="caution">
    <text evidence="5">The sequence shown here is derived from an EMBL/GenBank/DDBJ whole genome shotgun (WGS) entry which is preliminary data.</text>
</comment>
<protein>
    <recommendedName>
        <fullName evidence="4">Ribosomal protein</fullName>
    </recommendedName>
</protein>
<comment type="similarity">
    <text evidence="1 4">Belongs to the bacterial ribosomal protein bL36 family.</text>
</comment>
<proteinExistence type="inferred from homology"/>
<dbReference type="InterPro" id="IPR035977">
    <property type="entry name" value="Ribosomal_bL36_sp"/>
</dbReference>
<keyword evidence="6" id="KW-1185">Reference proteome</keyword>
<organism evidence="5 6">
    <name type="scientific">Ophiocordyceps polyrhachis-furcata BCC 54312</name>
    <dbReference type="NCBI Taxonomy" id="1330021"/>
    <lineage>
        <taxon>Eukaryota</taxon>
        <taxon>Fungi</taxon>
        <taxon>Dikarya</taxon>
        <taxon>Ascomycota</taxon>
        <taxon>Pezizomycotina</taxon>
        <taxon>Sordariomycetes</taxon>
        <taxon>Hypocreomycetidae</taxon>
        <taxon>Hypocreales</taxon>
        <taxon>Ophiocordycipitaceae</taxon>
        <taxon>Ophiocordyceps</taxon>
    </lineage>
</organism>
<dbReference type="PANTHER" id="PTHR18804:SF16">
    <property type="entry name" value="RIBOSOMAL PROTEIN"/>
    <property type="match status" value="1"/>
</dbReference>
<name>A0A367LD09_9HYPO</name>
<keyword evidence="3 4" id="KW-0687">Ribonucleoprotein</keyword>
<dbReference type="InterPro" id="IPR052010">
    <property type="entry name" value="Ribosomal_LSU_bL36"/>
</dbReference>